<feature type="compositionally biased region" description="Low complexity" evidence="1">
    <location>
        <begin position="195"/>
        <end position="215"/>
    </location>
</feature>
<organism evidence="3">
    <name type="scientific">Leptosphaeria maculans (strain JN3 / isolate v23.1.3 / race Av1-4-5-6-7-8)</name>
    <name type="common">Blackleg fungus</name>
    <name type="synonym">Phoma lingam</name>
    <dbReference type="NCBI Taxonomy" id="985895"/>
    <lineage>
        <taxon>Eukaryota</taxon>
        <taxon>Fungi</taxon>
        <taxon>Dikarya</taxon>
        <taxon>Ascomycota</taxon>
        <taxon>Pezizomycotina</taxon>
        <taxon>Dothideomycetes</taxon>
        <taxon>Pleosporomycetidae</taxon>
        <taxon>Pleosporales</taxon>
        <taxon>Pleosporineae</taxon>
        <taxon>Leptosphaeriaceae</taxon>
        <taxon>Plenodomus</taxon>
        <taxon>Plenodomus lingam/Leptosphaeria maculans species complex</taxon>
    </lineage>
</organism>
<dbReference type="AlphaFoldDB" id="E4ZS25"/>
<dbReference type="InParanoid" id="E4ZS25"/>
<reference evidence="3" key="1">
    <citation type="journal article" date="2011" name="Nat. Commun.">
        <title>Effector diversification within compartments of the Leptosphaeria maculans genome affected by Repeat-Induced Point mutations.</title>
        <authorList>
            <person name="Rouxel T."/>
            <person name="Grandaubert J."/>
            <person name="Hane J.K."/>
            <person name="Hoede C."/>
            <person name="van de Wouw A.P."/>
            <person name="Couloux A."/>
            <person name="Dominguez V."/>
            <person name="Anthouard V."/>
            <person name="Bally P."/>
            <person name="Bourras S."/>
            <person name="Cozijnsen A.J."/>
            <person name="Ciuffetti L.M."/>
            <person name="Degrave A."/>
            <person name="Dilmaghani A."/>
            <person name="Duret L."/>
            <person name="Fudal I."/>
            <person name="Goodwin S.B."/>
            <person name="Gout L."/>
            <person name="Glaser N."/>
            <person name="Linglin J."/>
            <person name="Kema G.H.J."/>
            <person name="Lapalu N."/>
            <person name="Lawrence C.B."/>
            <person name="May K."/>
            <person name="Meyer M."/>
            <person name="Ollivier B."/>
            <person name="Poulain J."/>
            <person name="Schoch C.L."/>
            <person name="Simon A."/>
            <person name="Spatafora J.W."/>
            <person name="Stachowiak A."/>
            <person name="Turgeon B.G."/>
            <person name="Tyler B.M."/>
            <person name="Vincent D."/>
            <person name="Weissenbach J."/>
            <person name="Amselem J."/>
            <person name="Quesneville H."/>
            <person name="Oliver R.P."/>
            <person name="Wincker P."/>
            <person name="Balesdent M.-H."/>
            <person name="Howlett B.J."/>
        </authorList>
    </citation>
    <scope>NUCLEOTIDE SEQUENCE [LARGE SCALE GENOMIC DNA]</scope>
    <source>
        <strain evidence="3">JN3 / isolate v23.1.3 / race Av1-4-5-6-7-8</strain>
    </source>
</reference>
<protein>
    <recommendedName>
        <fullName evidence="4">N-acetyltransferase domain-containing protein</fullName>
    </recommendedName>
</protein>
<dbReference type="eggNOG" id="ENOG502SV8I">
    <property type="taxonomic scope" value="Eukaryota"/>
</dbReference>
<evidence type="ECO:0000313" key="2">
    <source>
        <dbReference type="EMBL" id="CBX94205.1"/>
    </source>
</evidence>
<dbReference type="OMA" id="ERTIFAN"/>
<dbReference type="SUPFAM" id="SSF55729">
    <property type="entry name" value="Acyl-CoA N-acyltransferases (Nat)"/>
    <property type="match status" value="1"/>
</dbReference>
<feature type="compositionally biased region" description="Polar residues" evidence="1">
    <location>
        <begin position="105"/>
        <end position="123"/>
    </location>
</feature>
<dbReference type="OrthoDB" id="2129362at2759"/>
<feature type="region of interest" description="Disordered" evidence="1">
    <location>
        <begin position="74"/>
        <end position="158"/>
    </location>
</feature>
<dbReference type="InterPro" id="IPR016181">
    <property type="entry name" value="Acyl_CoA_acyltransferase"/>
</dbReference>
<gene>
    <name evidence="2" type="ORF">LEMA_P123570.1</name>
</gene>
<feature type="compositionally biased region" description="Polar residues" evidence="1">
    <location>
        <begin position="216"/>
        <end position="225"/>
    </location>
</feature>
<keyword evidence="3" id="KW-1185">Reference proteome</keyword>
<name>E4ZS25_LEPMJ</name>
<dbReference type="GeneID" id="13285540"/>
<sequence length="825" mass="92026">MSRDMYLCARSSMPAPPMSILQPTRASPGRGAKDTLETMTLQHKASPEHSAANGRKKVKWAPFADESAIDKPVHNSWLEKVQGSSHQTRDRATTSRSPIHAKPSVPSQLSLLNLPSHTNSATYLNPPNKNKSRRRKKPAKQSKMSTPAPTAGAVSIPPHLRRRNAELAAQKAAEAAGATANAAAVSAEKKGDATVDSVDAKASAEASESNNSKAAQNTPLHSSSLATKQPSKSPPSPPTTAQGSDKVETAKWTTSIKPRQPVKAIEDTCPTFVPPVQTVKHSWAACSTVNATKKAEDSWAPYSTANVLRRAEESRAACAKANVTKKVEFGGWDEPDSPPNAPRRIGTIPWARVPKQPYKQYQWPKARDMKHASPGSDSDGGVVVDTGFKSDSNGDADYDVKKLLDWKGDWLPAPETWAYRKGYSDRHFTEHIDKWININPDFYRPMPIQEPAFSGRKTVGGAEAEYIVGKTEAGANEYNELVPRKWINTRVEHKTLREYWTDMPKKAPEALPDCDITATPPWWERYTDPSSCFITSLAMPEAKMNMFDEENPIIETKLACVEDKLTAIFARRKARYNRTMVKRSRPVPESEDLGPPVVSRGIDPMMNVYFRPVQPADVRGIAEIYNYYVERTIFANEFDGRREDQIRRRVDDVTRAGLPFLVAIVKGQQAHDPAGHVSEKIVGFISLDDFVDQSSMFRFTFDMELYVHPGFVQKRIAKCLLDKLLEITDTTYKPREGYDYRNDSEYLKTGHGRVIKTILLNVHHESGEDFEWQTKFLNDFGFVRCGRMPGIGYKLGQVVDVSIFSYHTSEVINASGKPSVRLERI</sequence>
<proteinExistence type="predicted"/>
<evidence type="ECO:0008006" key="4">
    <source>
        <dbReference type="Google" id="ProtNLM"/>
    </source>
</evidence>
<dbReference type="Gene3D" id="3.40.630.30">
    <property type="match status" value="1"/>
</dbReference>
<evidence type="ECO:0000313" key="3">
    <source>
        <dbReference type="Proteomes" id="UP000002668"/>
    </source>
</evidence>
<dbReference type="HOGENOM" id="CLU_017964_0_0_1"/>
<dbReference type="RefSeq" id="XP_003837649.1">
    <property type="nucleotide sequence ID" value="XM_003837601.1"/>
</dbReference>
<accession>E4ZS25</accession>
<feature type="compositionally biased region" description="Basic residues" evidence="1">
    <location>
        <begin position="130"/>
        <end position="140"/>
    </location>
</feature>
<dbReference type="VEuPathDB" id="FungiDB:LEMA_P123570.1"/>
<feature type="region of interest" description="Disordered" evidence="1">
    <location>
        <begin position="186"/>
        <end position="259"/>
    </location>
</feature>
<evidence type="ECO:0000256" key="1">
    <source>
        <dbReference type="SAM" id="MobiDB-lite"/>
    </source>
</evidence>
<dbReference type="Proteomes" id="UP000002668">
    <property type="component" value="Genome"/>
</dbReference>
<dbReference type="EMBL" id="FP929120">
    <property type="protein sequence ID" value="CBX94205.1"/>
    <property type="molecule type" value="Genomic_DNA"/>
</dbReference>
<feature type="region of interest" description="Disordered" evidence="1">
    <location>
        <begin position="1"/>
        <end position="32"/>
    </location>
</feature>